<evidence type="ECO:0008006" key="3">
    <source>
        <dbReference type="Google" id="ProtNLM"/>
    </source>
</evidence>
<organism evidence="1 2">
    <name type="scientific">Chromobacterium haemolyticum</name>
    <dbReference type="NCBI Taxonomy" id="394935"/>
    <lineage>
        <taxon>Bacteria</taxon>
        <taxon>Pseudomonadati</taxon>
        <taxon>Pseudomonadota</taxon>
        <taxon>Betaproteobacteria</taxon>
        <taxon>Neisseriales</taxon>
        <taxon>Chromobacteriaceae</taxon>
        <taxon>Chromobacterium</taxon>
    </lineage>
</organism>
<dbReference type="EMBL" id="MUKV01000001">
    <property type="protein sequence ID" value="OQS44038.1"/>
    <property type="molecule type" value="Genomic_DNA"/>
</dbReference>
<protein>
    <recommendedName>
        <fullName evidence="3">Phage head morphogenesis domain-containing protein</fullName>
    </recommendedName>
</protein>
<evidence type="ECO:0000313" key="1">
    <source>
        <dbReference type="EMBL" id="OQS44038.1"/>
    </source>
</evidence>
<sequence length="295" mass="32270">MASNAERARAIRAATLQAVRQRNALADTAIQQLIADYEDAADAIGEHIQNAAGADDRVSLDHLQQVLSDVRQRLQELERRRDGRIYRALEEGAAAGVRPFAGVLPSSQLFAVNHQAVAFVRGLTEADGLQLSDRLWRLQRSAVETLTDHIQFAVINGESAHQAMMRSMGRGEGVPDDIARAFQGASAGELRRQVRSLMTGAADPVNGKGVVYQAERVFRTEINRAHGEAYMGAAFETDGAKGVRFMLSPNHRRRDVCDLHASADLYGLGAGVYPTREACPWPAHPNTLSYVEIVF</sequence>
<name>A0A1W0DAR4_9NEIS</name>
<reference evidence="1 2" key="1">
    <citation type="submission" date="2017-02" db="EMBL/GenBank/DDBJ databases">
        <title>Chromobacterium haemolyticum H5244.</title>
        <authorList>
            <person name="Gulvik C.A."/>
        </authorList>
    </citation>
    <scope>NUCLEOTIDE SEQUENCE [LARGE SCALE GENOMIC DNA]</scope>
    <source>
        <strain evidence="1 2">H5244</strain>
    </source>
</reference>
<evidence type="ECO:0000313" key="2">
    <source>
        <dbReference type="Proteomes" id="UP000192721"/>
    </source>
</evidence>
<gene>
    <name evidence="1" type="ORF">B0T45_00065</name>
</gene>
<dbReference type="AlphaFoldDB" id="A0A1W0DAR4"/>
<accession>A0A1W0DAR4</accession>
<comment type="caution">
    <text evidence="1">The sequence shown here is derived from an EMBL/GenBank/DDBJ whole genome shotgun (WGS) entry which is preliminary data.</text>
</comment>
<dbReference type="Proteomes" id="UP000192721">
    <property type="component" value="Unassembled WGS sequence"/>
</dbReference>
<proteinExistence type="predicted"/>
<dbReference type="RefSeq" id="WP_081554216.1">
    <property type="nucleotide sequence ID" value="NZ_MUKV01000001.1"/>
</dbReference>